<dbReference type="EMBL" id="BSSV01000001">
    <property type="protein sequence ID" value="GLX83880.1"/>
    <property type="molecule type" value="Genomic_DNA"/>
</dbReference>
<name>A0ABQ6H6W4_9GAMM</name>
<protein>
    <submittedName>
        <fullName evidence="3">Lysophospholipase L2</fullName>
    </submittedName>
</protein>
<dbReference type="InterPro" id="IPR051044">
    <property type="entry name" value="MAG_DAG_Lipase"/>
</dbReference>
<gene>
    <name evidence="3" type="ORF">tloyanaT_01320</name>
</gene>
<organism evidence="3 4">
    <name type="scientific">Thalassotalea loyana</name>
    <dbReference type="NCBI Taxonomy" id="280483"/>
    <lineage>
        <taxon>Bacteria</taxon>
        <taxon>Pseudomonadati</taxon>
        <taxon>Pseudomonadota</taxon>
        <taxon>Gammaproteobacteria</taxon>
        <taxon>Alteromonadales</taxon>
        <taxon>Colwelliaceae</taxon>
        <taxon>Thalassotalea</taxon>
    </lineage>
</organism>
<dbReference type="Gene3D" id="3.40.50.1820">
    <property type="entry name" value="alpha/beta hydrolase"/>
    <property type="match status" value="1"/>
</dbReference>
<keyword evidence="1" id="KW-0732">Signal</keyword>
<evidence type="ECO:0000313" key="4">
    <source>
        <dbReference type="Proteomes" id="UP001157134"/>
    </source>
</evidence>
<evidence type="ECO:0000259" key="2">
    <source>
        <dbReference type="Pfam" id="PF12146"/>
    </source>
</evidence>
<evidence type="ECO:0000313" key="3">
    <source>
        <dbReference type="EMBL" id="GLX83880.1"/>
    </source>
</evidence>
<dbReference type="InterPro" id="IPR022742">
    <property type="entry name" value="Hydrolase_4"/>
</dbReference>
<feature type="domain" description="Serine aminopeptidase S33" evidence="2">
    <location>
        <begin position="69"/>
        <end position="336"/>
    </location>
</feature>
<comment type="caution">
    <text evidence="3">The sequence shown here is derived from an EMBL/GenBank/DDBJ whole genome shotgun (WGS) entry which is preliminary data.</text>
</comment>
<dbReference type="PANTHER" id="PTHR11614">
    <property type="entry name" value="PHOSPHOLIPASE-RELATED"/>
    <property type="match status" value="1"/>
</dbReference>
<sequence>MPLMSSFTRLCIFISLIFTMTIHASNYTQEDNFEQTLPAINGFWKQGEFSTFEGVNNIRINYASFTRNENKECLIIVPGRTEGYLKYQELAFDLFNQGYNLFIIDHRGQGISGRMLQNPHKGYVDSFEHYVDDLNHFVDNVVTPACNSQNKPFLLAHSMGGNISALYLTKYSEKIQAAVLASPMIGINTGGLPVWLGRSIINTRVWWDNNFNDESNYFIGQGDYSNYPFEDNALTQSRIRFEFFKNTYDVTPELQLGGVTNMWLKQALIARDTIFSTLNNITTPVTVLQSGADTVVDNLDQFEFCEQLHKAQPQSCLNGKPQVFDGAYHELFFEVDEIRNPAIDAVIGWFNQHSNNH</sequence>
<dbReference type="Pfam" id="PF12146">
    <property type="entry name" value="Hydrolase_4"/>
    <property type="match status" value="1"/>
</dbReference>
<proteinExistence type="predicted"/>
<dbReference type="SUPFAM" id="SSF53474">
    <property type="entry name" value="alpha/beta-Hydrolases"/>
    <property type="match status" value="1"/>
</dbReference>
<dbReference type="InterPro" id="IPR029058">
    <property type="entry name" value="AB_hydrolase_fold"/>
</dbReference>
<reference evidence="3 4" key="1">
    <citation type="submission" date="2023-03" db="EMBL/GenBank/DDBJ databases">
        <title>Thalassotalea loyana LMG 22536T draft genome sequence.</title>
        <authorList>
            <person name="Sawabe T."/>
        </authorList>
    </citation>
    <scope>NUCLEOTIDE SEQUENCE [LARGE SCALE GENOMIC DNA]</scope>
    <source>
        <strain evidence="3 4">LMG 22536</strain>
    </source>
</reference>
<evidence type="ECO:0000256" key="1">
    <source>
        <dbReference type="SAM" id="SignalP"/>
    </source>
</evidence>
<accession>A0ABQ6H6W4</accession>
<dbReference type="Proteomes" id="UP001157134">
    <property type="component" value="Unassembled WGS sequence"/>
</dbReference>
<feature type="chain" id="PRO_5045827855" evidence="1">
    <location>
        <begin position="25"/>
        <end position="357"/>
    </location>
</feature>
<feature type="signal peptide" evidence="1">
    <location>
        <begin position="1"/>
        <end position="24"/>
    </location>
</feature>
<keyword evidence="4" id="KW-1185">Reference proteome</keyword>
<dbReference type="RefSeq" id="WP_284295418.1">
    <property type="nucleotide sequence ID" value="NZ_BSSV01000001.1"/>
</dbReference>